<dbReference type="InterPro" id="IPR027417">
    <property type="entry name" value="P-loop_NTPase"/>
</dbReference>
<dbReference type="InterPro" id="IPR051515">
    <property type="entry name" value="IRG"/>
</dbReference>
<dbReference type="GO" id="GO:0005525">
    <property type="term" value="F:GTP binding"/>
    <property type="evidence" value="ECO:0007669"/>
    <property type="project" value="UniProtKB-KW"/>
</dbReference>
<dbReference type="PROSITE" id="PS51716">
    <property type="entry name" value="G_IRG"/>
    <property type="match status" value="1"/>
</dbReference>
<evidence type="ECO:0000313" key="8">
    <source>
        <dbReference type="Proteomes" id="UP000639403"/>
    </source>
</evidence>
<dbReference type="Gene3D" id="3.40.50.300">
    <property type="entry name" value="P-loop containing nucleotide triphosphate hydrolases"/>
    <property type="match status" value="1"/>
</dbReference>
<gene>
    <name evidence="7" type="ORF">IEO21_02394</name>
</gene>
<evidence type="ECO:0000256" key="1">
    <source>
        <dbReference type="ARBA" id="ARBA00005429"/>
    </source>
</evidence>
<evidence type="ECO:0000313" key="7">
    <source>
        <dbReference type="EMBL" id="KAF9818980.1"/>
    </source>
</evidence>
<keyword evidence="4" id="KW-0342">GTP-binding</keyword>
<comment type="caution">
    <text evidence="7">The sequence shown here is derived from an EMBL/GenBank/DDBJ whole genome shotgun (WGS) entry which is preliminary data.</text>
</comment>
<protein>
    <recommendedName>
        <fullName evidence="6">IRG-type G domain-containing protein</fullName>
    </recommendedName>
</protein>
<evidence type="ECO:0000256" key="2">
    <source>
        <dbReference type="ARBA" id="ARBA00022741"/>
    </source>
</evidence>
<feature type="domain" description="IRG-type G" evidence="6">
    <location>
        <begin position="241"/>
        <end position="445"/>
    </location>
</feature>
<evidence type="ECO:0000256" key="3">
    <source>
        <dbReference type="ARBA" id="ARBA00022801"/>
    </source>
</evidence>
<evidence type="ECO:0000256" key="5">
    <source>
        <dbReference type="SAM" id="MobiDB-lite"/>
    </source>
</evidence>
<feature type="compositionally biased region" description="Basic and acidic residues" evidence="5">
    <location>
        <begin position="1"/>
        <end position="27"/>
    </location>
</feature>
<dbReference type="PANTHER" id="PTHR32341">
    <property type="entry name" value="INTERFERON-INDUCIBLE GTPASE"/>
    <property type="match status" value="1"/>
</dbReference>
<dbReference type="EMBL" id="JADOXO010000023">
    <property type="protein sequence ID" value="KAF9818980.1"/>
    <property type="molecule type" value="Genomic_DNA"/>
</dbReference>
<dbReference type="GO" id="GO:0016787">
    <property type="term" value="F:hydrolase activity"/>
    <property type="evidence" value="ECO:0007669"/>
    <property type="project" value="UniProtKB-KW"/>
</dbReference>
<reference evidence="7" key="1">
    <citation type="submission" date="2020-11" db="EMBL/GenBank/DDBJ databases">
        <authorList>
            <person name="Koelle M."/>
            <person name="Horta M.A.C."/>
            <person name="Nowrousian M."/>
            <person name="Ohm R.A."/>
            <person name="Benz P."/>
            <person name="Pilgard A."/>
        </authorList>
    </citation>
    <scope>NUCLEOTIDE SEQUENCE</scope>
    <source>
        <strain evidence="7">FPRL280</strain>
    </source>
</reference>
<feature type="compositionally biased region" description="Basic and acidic residues" evidence="5">
    <location>
        <begin position="33"/>
        <end position="174"/>
    </location>
</feature>
<dbReference type="PANTHER" id="PTHR32341:SF10">
    <property type="entry name" value="INTERFERON-INDUCIBLE GTPASE 5"/>
    <property type="match status" value="1"/>
</dbReference>
<dbReference type="GO" id="GO:0016020">
    <property type="term" value="C:membrane"/>
    <property type="evidence" value="ECO:0007669"/>
    <property type="project" value="InterPro"/>
</dbReference>
<proteinExistence type="inferred from homology"/>
<dbReference type="AlphaFoldDB" id="A0A8H7U549"/>
<dbReference type="SUPFAM" id="SSF52540">
    <property type="entry name" value="P-loop containing nucleoside triphosphate hydrolases"/>
    <property type="match status" value="1"/>
</dbReference>
<accession>A0A8H7U549</accession>
<reference evidence="7" key="2">
    <citation type="journal article" name="Front. Microbiol.">
        <title>Degradative Capacity of Two Strains of Rhodonia placenta: From Phenotype to Genotype.</title>
        <authorList>
            <person name="Kolle M."/>
            <person name="Horta M.A.C."/>
            <person name="Nowrousian M."/>
            <person name="Ohm R.A."/>
            <person name="Benz J.P."/>
            <person name="Pilgard A."/>
        </authorList>
    </citation>
    <scope>NUCLEOTIDE SEQUENCE</scope>
    <source>
        <strain evidence="7">FPRL280</strain>
    </source>
</reference>
<keyword evidence="3" id="KW-0378">Hydrolase</keyword>
<dbReference type="Pfam" id="PF05049">
    <property type="entry name" value="IIGP"/>
    <property type="match status" value="1"/>
</dbReference>
<evidence type="ECO:0000256" key="4">
    <source>
        <dbReference type="ARBA" id="ARBA00023134"/>
    </source>
</evidence>
<sequence>MGGGGSHDDWEARQREERRRAEEEQQRLQEQQRQAEEQARRAAEERAIAEERTRQIVEEIRRAEEARRQAEEEQRRAEEARRRAEEQRRAAEEQRRIAEENARRVEEERRRADEARRRAEEEARRAEEQRRIAEEQRRRAEEEQRRADEARRLAEEQRRQAEEQRRRNEEERARAEEEARIARIAEEAAAQARIQAEKEAAHARMAQEEAERALQEGIKPIIVPTVEEVAATKTRLQYQEGSFHFAVAGISGSGKSSLINALRGLRNNSKDPRVAAAGVVETTSVVARYPDPMRNDVVWYDVPGAGTLDFPDWVYFNDQGLYIFDCILVLTDNRFTDTDLAILRNCARFKIPAFVVRSKWQQHVENILDDLQDEDDEDDDARLIRARNKLVAETTASVSENLANAELPPQRVYVVDKEALVQVVNGAEPAHLFDERDLVRELFMMAHAGRA</sequence>
<keyword evidence="2" id="KW-0547">Nucleotide-binding</keyword>
<dbReference type="InterPro" id="IPR030385">
    <property type="entry name" value="G_IRG_dom"/>
</dbReference>
<dbReference type="InterPro" id="IPR007743">
    <property type="entry name" value="Immunity-related_GTPase-like"/>
</dbReference>
<feature type="region of interest" description="Disordered" evidence="5">
    <location>
        <begin position="1"/>
        <end position="174"/>
    </location>
</feature>
<organism evidence="7 8">
    <name type="scientific">Rhodonia placenta</name>
    <dbReference type="NCBI Taxonomy" id="104341"/>
    <lineage>
        <taxon>Eukaryota</taxon>
        <taxon>Fungi</taxon>
        <taxon>Dikarya</taxon>
        <taxon>Basidiomycota</taxon>
        <taxon>Agaricomycotina</taxon>
        <taxon>Agaricomycetes</taxon>
        <taxon>Polyporales</taxon>
        <taxon>Adustoporiaceae</taxon>
        <taxon>Rhodonia</taxon>
    </lineage>
</organism>
<name>A0A8H7U549_9APHY</name>
<dbReference type="Proteomes" id="UP000639403">
    <property type="component" value="Unassembled WGS sequence"/>
</dbReference>
<evidence type="ECO:0000259" key="6">
    <source>
        <dbReference type="PROSITE" id="PS51716"/>
    </source>
</evidence>
<comment type="similarity">
    <text evidence="1">Belongs to the TRAFAC class dynamin-like GTPase superfamily. IRG family.</text>
</comment>